<evidence type="ECO:0000256" key="3">
    <source>
        <dbReference type="ARBA" id="ARBA00022989"/>
    </source>
</evidence>
<dbReference type="AlphaFoldDB" id="A0A8J6UHK2"/>
<feature type="transmembrane region" description="Helical" evidence="5">
    <location>
        <begin position="247"/>
        <end position="263"/>
    </location>
</feature>
<name>A0A8J6UHK2_9BACT</name>
<evidence type="ECO:0000256" key="5">
    <source>
        <dbReference type="RuleBase" id="RU363041"/>
    </source>
</evidence>
<reference evidence="6" key="1">
    <citation type="submission" date="2020-09" db="EMBL/GenBank/DDBJ databases">
        <title>Pelobacter alkaliphilus sp. nov., a novel anaerobic arsenate-reducing bacterium from terrestrial mud volcano.</title>
        <authorList>
            <person name="Khomyakova M.A."/>
            <person name="Merkel A.Y."/>
            <person name="Slobodkin A.I."/>
        </authorList>
    </citation>
    <scope>NUCLEOTIDE SEQUENCE</scope>
    <source>
        <strain evidence="6">M08fum</strain>
    </source>
</reference>
<keyword evidence="5" id="KW-1003">Cell membrane</keyword>
<evidence type="ECO:0000313" key="6">
    <source>
        <dbReference type="EMBL" id="MBD1401578.1"/>
    </source>
</evidence>
<accession>A0A8J6UHK2</accession>
<evidence type="ECO:0000256" key="1">
    <source>
        <dbReference type="ARBA" id="ARBA00004141"/>
    </source>
</evidence>
<gene>
    <name evidence="6" type="ORF">ICT70_13000</name>
</gene>
<dbReference type="InterPro" id="IPR002781">
    <property type="entry name" value="TM_pro_TauE-like"/>
</dbReference>
<dbReference type="GO" id="GO:0005886">
    <property type="term" value="C:plasma membrane"/>
    <property type="evidence" value="ECO:0007669"/>
    <property type="project" value="UniProtKB-SubCell"/>
</dbReference>
<dbReference type="Proteomes" id="UP000632828">
    <property type="component" value="Unassembled WGS sequence"/>
</dbReference>
<feature type="transmembrane region" description="Helical" evidence="5">
    <location>
        <begin position="176"/>
        <end position="197"/>
    </location>
</feature>
<feature type="transmembrane region" description="Helical" evidence="5">
    <location>
        <begin position="7"/>
        <end position="34"/>
    </location>
</feature>
<feature type="transmembrane region" description="Helical" evidence="5">
    <location>
        <begin position="106"/>
        <end position="126"/>
    </location>
</feature>
<dbReference type="PANTHER" id="PTHR43483">
    <property type="entry name" value="MEMBRANE TRANSPORTER PROTEIN HI_0806-RELATED"/>
    <property type="match status" value="1"/>
</dbReference>
<dbReference type="RefSeq" id="WP_191157328.1">
    <property type="nucleotide sequence ID" value="NZ_JACWUN010000017.1"/>
</dbReference>
<dbReference type="PANTHER" id="PTHR43483:SF3">
    <property type="entry name" value="MEMBRANE TRANSPORTER PROTEIN HI_0806-RELATED"/>
    <property type="match status" value="1"/>
</dbReference>
<feature type="transmembrane region" description="Helical" evidence="5">
    <location>
        <begin position="46"/>
        <end position="67"/>
    </location>
</feature>
<dbReference type="Pfam" id="PF01925">
    <property type="entry name" value="TauE"/>
    <property type="match status" value="1"/>
</dbReference>
<organism evidence="6 7">
    <name type="scientific">Pelovirga terrestris</name>
    <dbReference type="NCBI Taxonomy" id="2771352"/>
    <lineage>
        <taxon>Bacteria</taxon>
        <taxon>Pseudomonadati</taxon>
        <taxon>Thermodesulfobacteriota</taxon>
        <taxon>Desulfuromonadia</taxon>
        <taxon>Geobacterales</taxon>
        <taxon>Geobacteraceae</taxon>
        <taxon>Pelovirga</taxon>
    </lineage>
</organism>
<keyword evidence="3 5" id="KW-1133">Transmembrane helix</keyword>
<proteinExistence type="inferred from homology"/>
<keyword evidence="7" id="KW-1185">Reference proteome</keyword>
<sequence length="264" mass="27443">MMFWFIYALTGAVVGVLAGLLGIGGGIVIVPLLTFTFVAQQFPETYILHLALGTSLATIIVTSISSFRAHHARGSVNWPAVKGLAPGILLGTFMGTWVAAQLSSKFLSVFFACFLYYVAIQMLLNIAPSPSRSLPGKAGMFGVGGVIGGISSLVGIGGGTMTVPFLGWCNQPIHTAVGTSAAVGLPIAIAGTLGYLLNGLFVSGLPAGSLGFIYLPALLGVAVVSYFTAPFGVRLAHALPVARLKKIFAIFLLLMGTRMVLSFF</sequence>
<feature type="transmembrane region" description="Helical" evidence="5">
    <location>
        <begin position="209"/>
        <end position="227"/>
    </location>
</feature>
<comment type="caution">
    <text evidence="6">The sequence shown here is derived from an EMBL/GenBank/DDBJ whole genome shotgun (WGS) entry which is preliminary data.</text>
</comment>
<keyword evidence="4 5" id="KW-0472">Membrane</keyword>
<evidence type="ECO:0000313" key="7">
    <source>
        <dbReference type="Proteomes" id="UP000632828"/>
    </source>
</evidence>
<feature type="transmembrane region" description="Helical" evidence="5">
    <location>
        <begin position="138"/>
        <end position="156"/>
    </location>
</feature>
<keyword evidence="2 5" id="KW-0812">Transmembrane</keyword>
<comment type="similarity">
    <text evidence="5">Belongs to the 4-toluene sulfonate uptake permease (TSUP) (TC 2.A.102) family.</text>
</comment>
<protein>
    <recommendedName>
        <fullName evidence="5">Probable membrane transporter protein</fullName>
    </recommendedName>
</protein>
<dbReference type="EMBL" id="JACWUN010000017">
    <property type="protein sequence ID" value="MBD1401578.1"/>
    <property type="molecule type" value="Genomic_DNA"/>
</dbReference>
<evidence type="ECO:0000256" key="4">
    <source>
        <dbReference type="ARBA" id="ARBA00023136"/>
    </source>
</evidence>
<evidence type="ECO:0000256" key="2">
    <source>
        <dbReference type="ARBA" id="ARBA00022692"/>
    </source>
</evidence>
<comment type="subcellular location">
    <subcellularLocation>
        <location evidence="5">Cell membrane</location>
        <topology evidence="5">Multi-pass membrane protein</topology>
    </subcellularLocation>
    <subcellularLocation>
        <location evidence="1">Membrane</location>
        <topology evidence="1">Multi-pass membrane protein</topology>
    </subcellularLocation>
</comment>
<feature type="transmembrane region" description="Helical" evidence="5">
    <location>
        <begin position="79"/>
        <end position="100"/>
    </location>
</feature>